<evidence type="ECO:0000256" key="2">
    <source>
        <dbReference type="SAM" id="MobiDB-lite"/>
    </source>
</evidence>
<dbReference type="EMBL" id="CP119958">
    <property type="protein sequence ID" value="WFD37685.1"/>
    <property type="molecule type" value="Genomic_DNA"/>
</dbReference>
<dbReference type="Proteomes" id="UP001217754">
    <property type="component" value="Chromosome 1"/>
</dbReference>
<gene>
    <name evidence="3" type="ORF">MJAP1_000632</name>
</gene>
<dbReference type="AlphaFoldDB" id="A0AAF0EZ12"/>
<dbReference type="PANTHER" id="PTHR14534:SF3">
    <property type="entry name" value="GID COMPLEX SUBUNIT 4 HOMOLOG"/>
    <property type="match status" value="1"/>
</dbReference>
<sequence length="489" mass="54427">MANDPVEVARGVANRGNATDRGVPSDMLSSSLQEQDAVCDRCMRDISASIASGNPVASGPNHHFYNTSAMTSTLPRSRAEWDEALAREFQPFMPMAENMPRLTLRYGENPFQQSLAGDAPDPARRGIDGGDARQPRSPSVETAREILSDAGDSQHGMLSSQGNVHDLLDVLLHDAGDSDGTNFGPWLMARKRFSAQALRDTHADYTPHSRKAAARAERKGVAAANEPIWQDPYAPDMPRDVSYRRVRPSCRGCLHPGAVFVGSQRNGRSSYQVTVEITNVDLNASTLGGYLKICGLTKEWPELTTYFDAEIIGRDFHFVTGKWDATEADDIKHWSRFPEFRTLREQLERLDAPFDPAEQPVVFMRWKEQFLVPDHRVRNINGASFAGFYYICVALQDGDLPPSEAHVDLLPHHARTLSEDAEMADPAASACGRAPETVPDEEPMDPLRAPSTRHRGHMRGFYFHENSEPYQELSLEYIPALSSGLFEFR</sequence>
<feature type="compositionally biased region" description="Basic and acidic residues" evidence="2">
    <location>
        <begin position="121"/>
        <end position="134"/>
    </location>
</feature>
<dbReference type="PANTHER" id="PTHR14534">
    <property type="entry name" value="VACUOLAR IMPORT AND DEGRADATION PROTEIN 24"/>
    <property type="match status" value="1"/>
</dbReference>
<dbReference type="RefSeq" id="XP_060120582.1">
    <property type="nucleotide sequence ID" value="XM_060264599.1"/>
</dbReference>
<evidence type="ECO:0000313" key="4">
    <source>
        <dbReference type="Proteomes" id="UP001217754"/>
    </source>
</evidence>
<dbReference type="GeneID" id="85224281"/>
<dbReference type="GO" id="GO:0006623">
    <property type="term" value="P:protein targeting to vacuole"/>
    <property type="evidence" value="ECO:0007669"/>
    <property type="project" value="TreeGrafter"/>
</dbReference>
<accession>A0AAF0EZ12</accession>
<dbReference type="GO" id="GO:0045721">
    <property type="term" value="P:negative regulation of gluconeogenesis"/>
    <property type="evidence" value="ECO:0007669"/>
    <property type="project" value="TreeGrafter"/>
</dbReference>
<dbReference type="GO" id="GO:0034657">
    <property type="term" value="C:GID complex"/>
    <property type="evidence" value="ECO:0007669"/>
    <property type="project" value="TreeGrafter"/>
</dbReference>
<keyword evidence="4" id="KW-1185">Reference proteome</keyword>
<protein>
    <submittedName>
        <fullName evidence="3">Uncharacterized protein</fullName>
    </submittedName>
</protein>
<dbReference type="GO" id="GO:0043161">
    <property type="term" value="P:proteasome-mediated ubiquitin-dependent protein catabolic process"/>
    <property type="evidence" value="ECO:0007669"/>
    <property type="project" value="TreeGrafter"/>
</dbReference>
<dbReference type="InterPro" id="IPR018618">
    <property type="entry name" value="GID4/10-like"/>
</dbReference>
<dbReference type="GO" id="GO:0007039">
    <property type="term" value="P:protein catabolic process in the vacuole"/>
    <property type="evidence" value="ECO:0007669"/>
    <property type="project" value="TreeGrafter"/>
</dbReference>
<dbReference type="GO" id="GO:0005773">
    <property type="term" value="C:vacuole"/>
    <property type="evidence" value="ECO:0007669"/>
    <property type="project" value="GOC"/>
</dbReference>
<evidence type="ECO:0000256" key="1">
    <source>
        <dbReference type="ARBA" id="ARBA00061469"/>
    </source>
</evidence>
<organism evidence="3 4">
    <name type="scientific">Malassezia japonica</name>
    <dbReference type="NCBI Taxonomy" id="223818"/>
    <lineage>
        <taxon>Eukaryota</taxon>
        <taxon>Fungi</taxon>
        <taxon>Dikarya</taxon>
        <taxon>Basidiomycota</taxon>
        <taxon>Ustilaginomycotina</taxon>
        <taxon>Malasseziomycetes</taxon>
        <taxon>Malasseziales</taxon>
        <taxon>Malasseziaceae</taxon>
        <taxon>Malassezia</taxon>
    </lineage>
</organism>
<comment type="similarity">
    <text evidence="1">Belongs to the GID4/VID24 family.</text>
</comment>
<dbReference type="Pfam" id="PF09783">
    <property type="entry name" value="Vac_ImportDeg"/>
    <property type="match status" value="1"/>
</dbReference>
<name>A0AAF0EZ12_9BASI</name>
<proteinExistence type="inferred from homology"/>
<feature type="region of interest" description="Disordered" evidence="2">
    <location>
        <begin position="431"/>
        <end position="451"/>
    </location>
</feature>
<feature type="region of interest" description="Disordered" evidence="2">
    <location>
        <begin position="1"/>
        <end position="31"/>
    </location>
</feature>
<evidence type="ECO:0000313" key="3">
    <source>
        <dbReference type="EMBL" id="WFD37685.1"/>
    </source>
</evidence>
<reference evidence="3" key="1">
    <citation type="submission" date="2023-03" db="EMBL/GenBank/DDBJ databases">
        <title>Mating type loci evolution in Malassezia.</title>
        <authorList>
            <person name="Coelho M.A."/>
        </authorList>
    </citation>
    <scope>NUCLEOTIDE SEQUENCE</scope>
    <source>
        <strain evidence="3">CBS 9431</strain>
    </source>
</reference>
<feature type="region of interest" description="Disordered" evidence="2">
    <location>
        <begin position="111"/>
        <end position="142"/>
    </location>
</feature>